<dbReference type="Pfam" id="PF26133">
    <property type="entry name" value="DUF8039"/>
    <property type="match status" value="1"/>
</dbReference>
<proteinExistence type="predicted"/>
<evidence type="ECO:0000259" key="1">
    <source>
        <dbReference type="Pfam" id="PF26133"/>
    </source>
</evidence>
<name>A0A0A9AMN1_ARUDO</name>
<protein>
    <recommendedName>
        <fullName evidence="1">DUF8039 domain-containing protein</fullName>
    </recommendedName>
</protein>
<dbReference type="InterPro" id="IPR058352">
    <property type="entry name" value="DUF8039"/>
</dbReference>
<dbReference type="EMBL" id="GBRH01247730">
    <property type="protein sequence ID" value="JAD50165.1"/>
    <property type="molecule type" value="Transcribed_RNA"/>
</dbReference>
<reference evidence="2" key="2">
    <citation type="journal article" date="2015" name="Data Brief">
        <title>Shoot transcriptome of the giant reed, Arundo donax.</title>
        <authorList>
            <person name="Barrero R.A."/>
            <person name="Guerrero F.D."/>
            <person name="Moolhuijzen P."/>
            <person name="Goolsby J.A."/>
            <person name="Tidwell J."/>
            <person name="Bellgard S.E."/>
            <person name="Bellgard M.I."/>
        </authorList>
    </citation>
    <scope>NUCLEOTIDE SEQUENCE</scope>
    <source>
        <tissue evidence="2">Shoot tissue taken approximately 20 cm above the soil surface</tissue>
    </source>
</reference>
<feature type="domain" description="DUF8039" evidence="1">
    <location>
        <begin position="14"/>
        <end position="106"/>
    </location>
</feature>
<sequence>MFSSPSVQSDTKFPVDDIQEATPCELQLRLVSCFPIEAGRGVVFPAGTVVHNARRGDGFAKVQIDMVHDPFIAVPLEKPPNNKIMTLGDAVHDHTFVQRPKRDIVLDPAVPASS</sequence>
<evidence type="ECO:0000313" key="2">
    <source>
        <dbReference type="EMBL" id="JAD50165.1"/>
    </source>
</evidence>
<dbReference type="PANTHER" id="PTHR33018:SF30">
    <property type="entry name" value="OS02G0502850 PROTEIN"/>
    <property type="match status" value="1"/>
</dbReference>
<dbReference type="PANTHER" id="PTHR33018">
    <property type="entry name" value="OS10G0338966 PROTEIN-RELATED"/>
    <property type="match status" value="1"/>
</dbReference>
<dbReference type="AlphaFoldDB" id="A0A0A9AMN1"/>
<reference evidence="2" key="1">
    <citation type="submission" date="2014-09" db="EMBL/GenBank/DDBJ databases">
        <authorList>
            <person name="Magalhaes I.L.F."/>
            <person name="Oliveira U."/>
            <person name="Santos F.R."/>
            <person name="Vidigal T.H.D.A."/>
            <person name="Brescovit A.D."/>
            <person name="Santos A.J."/>
        </authorList>
    </citation>
    <scope>NUCLEOTIDE SEQUENCE</scope>
    <source>
        <tissue evidence="2">Shoot tissue taken approximately 20 cm above the soil surface</tissue>
    </source>
</reference>
<accession>A0A0A9AMN1</accession>
<organism evidence="2">
    <name type="scientific">Arundo donax</name>
    <name type="common">Giant reed</name>
    <name type="synonym">Donax arundinaceus</name>
    <dbReference type="NCBI Taxonomy" id="35708"/>
    <lineage>
        <taxon>Eukaryota</taxon>
        <taxon>Viridiplantae</taxon>
        <taxon>Streptophyta</taxon>
        <taxon>Embryophyta</taxon>
        <taxon>Tracheophyta</taxon>
        <taxon>Spermatophyta</taxon>
        <taxon>Magnoliopsida</taxon>
        <taxon>Liliopsida</taxon>
        <taxon>Poales</taxon>
        <taxon>Poaceae</taxon>
        <taxon>PACMAD clade</taxon>
        <taxon>Arundinoideae</taxon>
        <taxon>Arundineae</taxon>
        <taxon>Arundo</taxon>
    </lineage>
</organism>